<dbReference type="KEGG" id="amq:AMETH_3524"/>
<feature type="compositionally biased region" description="Low complexity" evidence="1">
    <location>
        <begin position="10"/>
        <end position="52"/>
    </location>
</feature>
<evidence type="ECO:0000313" key="5">
    <source>
        <dbReference type="Proteomes" id="UP000062973"/>
    </source>
</evidence>
<keyword evidence="2" id="KW-0812">Transmembrane</keyword>
<protein>
    <recommendedName>
        <fullName evidence="3">DUF4333 domain-containing protein</fullName>
    </recommendedName>
</protein>
<feature type="compositionally biased region" description="Low complexity" evidence="1">
    <location>
        <begin position="63"/>
        <end position="93"/>
    </location>
</feature>
<evidence type="ECO:0000259" key="3">
    <source>
        <dbReference type="Pfam" id="PF14230"/>
    </source>
</evidence>
<dbReference type="AlphaFoldDB" id="A0A076MX94"/>
<dbReference type="OrthoDB" id="3405072at2"/>
<dbReference type="Pfam" id="PF14230">
    <property type="entry name" value="DUF4333"/>
    <property type="match status" value="1"/>
</dbReference>
<dbReference type="PATRIC" id="fig|1068978.7.peg.3764"/>
<feature type="transmembrane region" description="Helical" evidence="2">
    <location>
        <begin position="111"/>
        <end position="136"/>
    </location>
</feature>
<dbReference type="InterPro" id="IPR025637">
    <property type="entry name" value="DUF4333"/>
</dbReference>
<feature type="domain" description="DUF4333" evidence="3">
    <location>
        <begin position="127"/>
        <end position="200"/>
    </location>
</feature>
<feature type="compositionally biased region" description="Pro residues" evidence="1">
    <location>
        <begin position="53"/>
        <end position="62"/>
    </location>
</feature>
<dbReference type="EMBL" id="CP009110">
    <property type="protein sequence ID" value="AIJ23616.1"/>
    <property type="molecule type" value="Genomic_DNA"/>
</dbReference>
<dbReference type="RefSeq" id="WP_017982448.1">
    <property type="nucleotide sequence ID" value="NZ_AQUL01000001.1"/>
</dbReference>
<dbReference type="eggNOG" id="ENOG5033240">
    <property type="taxonomic scope" value="Bacteria"/>
</dbReference>
<dbReference type="HOGENOM" id="CLU_076325_0_0_11"/>
<reference evidence="4 5" key="1">
    <citation type="submission" date="2014-07" db="EMBL/GenBank/DDBJ databases">
        <title>Whole Genome Sequence of the Amycolatopsis methanolica 239.</title>
        <authorList>
            <person name="Tang B."/>
        </authorList>
    </citation>
    <scope>NUCLEOTIDE SEQUENCE [LARGE SCALE GENOMIC DNA]</scope>
    <source>
        <strain evidence="4 5">239</strain>
    </source>
</reference>
<keyword evidence="5" id="KW-1185">Reference proteome</keyword>
<evidence type="ECO:0000256" key="2">
    <source>
        <dbReference type="SAM" id="Phobius"/>
    </source>
</evidence>
<evidence type="ECO:0000313" key="4">
    <source>
        <dbReference type="EMBL" id="AIJ23616.1"/>
    </source>
</evidence>
<evidence type="ECO:0000256" key="1">
    <source>
        <dbReference type="SAM" id="MobiDB-lite"/>
    </source>
</evidence>
<name>A0A076MX94_AMYME</name>
<keyword evidence="2" id="KW-0472">Membrane</keyword>
<sequence>MSTPYGGTDPQQQWSQPGYGQQPGQPQQYAQQPQYGQAPGYGQPQPGQFQPAQPQPAQPQPAQPQYGQQHPGQAAPQYAGQHPPQRYPGQQHGAPGGYGQQQPAKKGGKGLLIGLGAAVVVVAAFCVTAFFAPGFLKTTVLSQSAVQDGVKQVLVGNYQLTEVGDVQCPADQEVKSGATFDCSAVVNGQGKTVTVTIKDDAANYEVAYPR</sequence>
<keyword evidence="2" id="KW-1133">Transmembrane helix</keyword>
<feature type="region of interest" description="Disordered" evidence="1">
    <location>
        <begin position="1"/>
        <end position="105"/>
    </location>
</feature>
<dbReference type="Proteomes" id="UP000062973">
    <property type="component" value="Chromosome"/>
</dbReference>
<proteinExistence type="predicted"/>
<gene>
    <name evidence="4" type="ORF">AMETH_3524</name>
</gene>
<dbReference type="STRING" id="1068978.AMETH_3524"/>
<accession>A0A076MX94</accession>
<organism evidence="4 5">
    <name type="scientific">Amycolatopsis methanolica 239</name>
    <dbReference type="NCBI Taxonomy" id="1068978"/>
    <lineage>
        <taxon>Bacteria</taxon>
        <taxon>Bacillati</taxon>
        <taxon>Actinomycetota</taxon>
        <taxon>Actinomycetes</taxon>
        <taxon>Pseudonocardiales</taxon>
        <taxon>Pseudonocardiaceae</taxon>
        <taxon>Amycolatopsis</taxon>
        <taxon>Amycolatopsis methanolica group</taxon>
    </lineage>
</organism>